<dbReference type="InterPro" id="IPR050312">
    <property type="entry name" value="IolE/XylAMocC-like"/>
</dbReference>
<evidence type="ECO:0000259" key="1">
    <source>
        <dbReference type="Pfam" id="PF01261"/>
    </source>
</evidence>
<proteinExistence type="predicted"/>
<evidence type="ECO:0000313" key="3">
    <source>
        <dbReference type="Proteomes" id="UP000008229"/>
    </source>
</evidence>
<reference evidence="3" key="2">
    <citation type="submission" date="2010-01" db="EMBL/GenBank/DDBJ databases">
        <title>The complete genome of Conexibacter woesei DSM 14684.</title>
        <authorList>
            <consortium name="US DOE Joint Genome Institute (JGI-PGF)"/>
            <person name="Lucas S."/>
            <person name="Copeland A."/>
            <person name="Lapidus A."/>
            <person name="Glavina del Rio T."/>
            <person name="Dalin E."/>
            <person name="Tice H."/>
            <person name="Bruce D."/>
            <person name="Goodwin L."/>
            <person name="Pitluck S."/>
            <person name="Kyrpides N."/>
            <person name="Mavromatis K."/>
            <person name="Ivanova N."/>
            <person name="Mikhailova N."/>
            <person name="Chertkov O."/>
            <person name="Brettin T."/>
            <person name="Detter J.C."/>
            <person name="Han C."/>
            <person name="Larimer F."/>
            <person name="Land M."/>
            <person name="Hauser L."/>
            <person name="Markowitz V."/>
            <person name="Cheng J.-F."/>
            <person name="Hugenholtz P."/>
            <person name="Woyke T."/>
            <person name="Wu D."/>
            <person name="Pukall R."/>
            <person name="Steenblock K."/>
            <person name="Schneider S."/>
            <person name="Klenk H.-P."/>
            <person name="Eisen J.A."/>
        </authorList>
    </citation>
    <scope>NUCLEOTIDE SEQUENCE [LARGE SCALE GENOMIC DNA]</scope>
    <source>
        <strain evidence="3">DSM 14684 / CIP 108061 / JCM 11494 / NBRC 100937 / ID131577</strain>
    </source>
</reference>
<dbReference type="OrthoDB" id="104997at2"/>
<name>D3EZL5_CONWI</name>
<accession>D3EZL5</accession>
<gene>
    <name evidence="2" type="ordered locus">Cwoe_5448</name>
</gene>
<dbReference type="EMBL" id="CP001854">
    <property type="protein sequence ID" value="ADB53853.1"/>
    <property type="molecule type" value="Genomic_DNA"/>
</dbReference>
<keyword evidence="2" id="KW-0456">Lyase</keyword>
<dbReference type="Pfam" id="PF01261">
    <property type="entry name" value="AP_endonuc_2"/>
    <property type="match status" value="1"/>
</dbReference>
<dbReference type="GO" id="GO:0050114">
    <property type="term" value="F:myo-inosose-2 dehydratase activity"/>
    <property type="evidence" value="ECO:0007669"/>
    <property type="project" value="UniProtKB-EC"/>
</dbReference>
<dbReference type="STRING" id="469383.Cwoe_5448"/>
<dbReference type="RefSeq" id="WP_012936904.1">
    <property type="nucleotide sequence ID" value="NC_013739.1"/>
</dbReference>
<dbReference type="AlphaFoldDB" id="D3EZL5"/>
<dbReference type="EC" id="4.2.1.44" evidence="2"/>
<sequence>MSGDRVAAAPISWGVCEVPGWGVQLEPERVLEEMRALGLTATEAGPEGFLPTDPRAAAALLERSGMQLVGAFVPAALHLDGALEPIRRAAALLAEAGARALVLAATTGSDGYDADAALDDAAWERLLRGLDEARTVCAVEGVRCSLHPHAGTVVERREHVERVLAGSTVELCLDTGHLMVGGADPLAIAQAAASRIGHVHLKDVDAAMAARVADGSLPYSQAVRDGMYRPLGAGDVDVAGIVSLLEGAGYRGWYVLEQDVMLDAEPPAGAGPLGDVRASAEHLRSLLADNGAAAA</sequence>
<keyword evidence="3" id="KW-1185">Reference proteome</keyword>
<dbReference type="InterPro" id="IPR013022">
    <property type="entry name" value="Xyl_isomerase-like_TIM-brl"/>
</dbReference>
<dbReference type="HOGENOM" id="CLU_059523_0_1_11"/>
<dbReference type="KEGG" id="cwo:Cwoe_5448"/>
<organism evidence="2 3">
    <name type="scientific">Conexibacter woesei (strain DSM 14684 / CCUG 47730 / CIP 108061 / JCM 11494 / NBRC 100937 / ID131577)</name>
    <dbReference type="NCBI Taxonomy" id="469383"/>
    <lineage>
        <taxon>Bacteria</taxon>
        <taxon>Bacillati</taxon>
        <taxon>Actinomycetota</taxon>
        <taxon>Thermoleophilia</taxon>
        <taxon>Solirubrobacterales</taxon>
        <taxon>Conexibacteraceae</taxon>
        <taxon>Conexibacter</taxon>
    </lineage>
</organism>
<feature type="domain" description="Xylose isomerase-like TIM barrel" evidence="1">
    <location>
        <begin position="33"/>
        <end position="284"/>
    </location>
</feature>
<dbReference type="Proteomes" id="UP000008229">
    <property type="component" value="Chromosome"/>
</dbReference>
<protein>
    <submittedName>
        <fullName evidence="2">Myo-inosose-2 dehydratase</fullName>
        <ecNumber evidence="2">4.2.1.44</ecNumber>
    </submittedName>
</protein>
<dbReference type="PANTHER" id="PTHR12110:SF41">
    <property type="entry name" value="INOSOSE DEHYDRATASE"/>
    <property type="match status" value="1"/>
</dbReference>
<dbReference type="SUPFAM" id="SSF51658">
    <property type="entry name" value="Xylose isomerase-like"/>
    <property type="match status" value="1"/>
</dbReference>
<reference evidence="2 3" key="1">
    <citation type="journal article" date="2010" name="Stand. Genomic Sci.">
        <title>Complete genome sequence of Conexibacter woesei type strain (ID131577).</title>
        <authorList>
            <person name="Pukall R."/>
            <person name="Lapidus A."/>
            <person name="Glavina Del Rio T."/>
            <person name="Copeland A."/>
            <person name="Tice H."/>
            <person name="Cheng J.-F."/>
            <person name="Lucas S."/>
            <person name="Chen F."/>
            <person name="Nolan M."/>
            <person name="Bruce D."/>
            <person name="Goodwin L."/>
            <person name="Pitluck S."/>
            <person name="Mavromatis K."/>
            <person name="Ivanova N."/>
            <person name="Ovchinnikova G."/>
            <person name="Pati A."/>
            <person name="Chen A."/>
            <person name="Palaniappan K."/>
            <person name="Land M."/>
            <person name="Hauser L."/>
            <person name="Chang Y.-J."/>
            <person name="Jeffries C.D."/>
            <person name="Chain P."/>
            <person name="Meincke L."/>
            <person name="Sims D."/>
            <person name="Brettin T."/>
            <person name="Detter J.C."/>
            <person name="Rohde M."/>
            <person name="Goeker M."/>
            <person name="Bristow J."/>
            <person name="Eisen J.A."/>
            <person name="Markowitz V."/>
            <person name="Kyrpides N.C."/>
            <person name="Klenk H.-P."/>
            <person name="Hugenholtz P."/>
        </authorList>
    </citation>
    <scope>NUCLEOTIDE SEQUENCE [LARGE SCALE GENOMIC DNA]</scope>
    <source>
        <strain evidence="3">DSM 14684 / CIP 108061 / JCM 11494 / NBRC 100937 / ID131577</strain>
    </source>
</reference>
<dbReference type="eggNOG" id="COG1082">
    <property type="taxonomic scope" value="Bacteria"/>
</dbReference>
<dbReference type="InterPro" id="IPR036237">
    <property type="entry name" value="Xyl_isomerase-like_sf"/>
</dbReference>
<dbReference type="Gene3D" id="3.20.20.150">
    <property type="entry name" value="Divalent-metal-dependent TIM barrel enzymes"/>
    <property type="match status" value="1"/>
</dbReference>
<dbReference type="PANTHER" id="PTHR12110">
    <property type="entry name" value="HYDROXYPYRUVATE ISOMERASE"/>
    <property type="match status" value="1"/>
</dbReference>
<evidence type="ECO:0000313" key="2">
    <source>
        <dbReference type="EMBL" id="ADB53853.1"/>
    </source>
</evidence>